<keyword evidence="4" id="KW-0479">Metal-binding</keyword>
<proteinExistence type="inferred from homology"/>
<evidence type="ECO:0000313" key="12">
    <source>
        <dbReference type="Proteomes" id="UP000756132"/>
    </source>
</evidence>
<feature type="compositionally biased region" description="Basic residues" evidence="8">
    <location>
        <begin position="223"/>
        <end position="236"/>
    </location>
</feature>
<dbReference type="OrthoDB" id="79252at2759"/>
<evidence type="ECO:0000256" key="8">
    <source>
        <dbReference type="SAM" id="MobiDB-lite"/>
    </source>
</evidence>
<evidence type="ECO:0000256" key="3">
    <source>
        <dbReference type="ARBA" id="ARBA00021616"/>
    </source>
</evidence>
<dbReference type="InterPro" id="IPR012921">
    <property type="entry name" value="SPOC_C"/>
</dbReference>
<feature type="compositionally biased region" description="Polar residues" evidence="8">
    <location>
        <begin position="745"/>
        <end position="755"/>
    </location>
</feature>
<dbReference type="PROSITE" id="PS50016">
    <property type="entry name" value="ZF_PHD_2"/>
    <property type="match status" value="1"/>
</dbReference>
<feature type="compositionally biased region" description="Polar residues" evidence="8">
    <location>
        <begin position="432"/>
        <end position="443"/>
    </location>
</feature>
<dbReference type="Pfam" id="PF07500">
    <property type="entry name" value="TFIIS_M"/>
    <property type="match status" value="1"/>
</dbReference>
<feature type="region of interest" description="Disordered" evidence="8">
    <location>
        <begin position="1"/>
        <end position="67"/>
    </location>
</feature>
<dbReference type="Pfam" id="PF07744">
    <property type="entry name" value="SPOC"/>
    <property type="match status" value="1"/>
</dbReference>
<feature type="compositionally biased region" description="Polar residues" evidence="8">
    <location>
        <begin position="689"/>
        <end position="701"/>
    </location>
</feature>
<feature type="compositionally biased region" description="Polar residues" evidence="8">
    <location>
        <begin position="723"/>
        <end position="737"/>
    </location>
</feature>
<feature type="domain" description="PHD-type" evidence="9">
    <location>
        <begin position="67"/>
        <end position="119"/>
    </location>
</feature>
<feature type="region of interest" description="Disordered" evidence="8">
    <location>
        <begin position="139"/>
        <end position="248"/>
    </location>
</feature>
<reference evidence="11" key="2">
    <citation type="journal article" date="2022" name="Microb. Genom.">
        <title>A chromosome-scale genome assembly of the tomato pathogen Cladosporium fulvum reveals a compartmentalized genome architecture and the presence of a dispensable chromosome.</title>
        <authorList>
            <person name="Zaccaron A.Z."/>
            <person name="Chen L.H."/>
            <person name="Samaras A."/>
            <person name="Stergiopoulos I."/>
        </authorList>
    </citation>
    <scope>NUCLEOTIDE SEQUENCE</scope>
    <source>
        <strain evidence="11">Race5_Kim</strain>
    </source>
</reference>
<dbReference type="EMBL" id="CP090163">
    <property type="protein sequence ID" value="UJO12899.1"/>
    <property type="molecule type" value="Genomic_DNA"/>
</dbReference>
<dbReference type="PROSITE" id="PS01359">
    <property type="entry name" value="ZF_PHD_1"/>
    <property type="match status" value="1"/>
</dbReference>
<dbReference type="RefSeq" id="XP_047757265.1">
    <property type="nucleotide sequence ID" value="XM_047900117.1"/>
</dbReference>
<dbReference type="GeneID" id="71980847"/>
<evidence type="ECO:0000256" key="7">
    <source>
        <dbReference type="PROSITE-ProRule" id="PRU00146"/>
    </source>
</evidence>
<dbReference type="GO" id="GO:0001139">
    <property type="term" value="F:RNA polymerase II complex recruiting activity"/>
    <property type="evidence" value="ECO:0007669"/>
    <property type="project" value="TreeGrafter"/>
</dbReference>
<keyword evidence="5 7" id="KW-0863">Zinc-finger</keyword>
<keyword evidence="12" id="KW-1185">Reference proteome</keyword>
<dbReference type="GO" id="GO:0031564">
    <property type="term" value="P:transcription antitermination"/>
    <property type="evidence" value="ECO:0007669"/>
    <property type="project" value="TreeGrafter"/>
</dbReference>
<gene>
    <name evidence="11" type="ORF">CLAFUR5_00969</name>
</gene>
<feature type="compositionally biased region" description="Pro residues" evidence="8">
    <location>
        <begin position="28"/>
        <end position="38"/>
    </location>
</feature>
<dbReference type="InterPro" id="IPR013083">
    <property type="entry name" value="Znf_RING/FYVE/PHD"/>
</dbReference>
<evidence type="ECO:0000259" key="10">
    <source>
        <dbReference type="PROSITE" id="PS51321"/>
    </source>
</evidence>
<evidence type="ECO:0000256" key="5">
    <source>
        <dbReference type="ARBA" id="ARBA00022771"/>
    </source>
</evidence>
<dbReference type="PANTHER" id="PTHR11477">
    <property type="entry name" value="TRANSCRIPTION FACTOR S-II ZINC FINGER DOMAIN-CONTAINING PROTEIN"/>
    <property type="match status" value="1"/>
</dbReference>
<dbReference type="CDD" id="cd21538">
    <property type="entry name" value="SPOC_TFIIS"/>
    <property type="match status" value="1"/>
</dbReference>
<evidence type="ECO:0000256" key="2">
    <source>
        <dbReference type="ARBA" id="ARBA00011050"/>
    </source>
</evidence>
<feature type="compositionally biased region" description="Polar residues" evidence="8">
    <location>
        <begin position="494"/>
        <end position="506"/>
    </location>
</feature>
<reference evidence="11" key="1">
    <citation type="submission" date="2021-12" db="EMBL/GenBank/DDBJ databases">
        <authorList>
            <person name="Zaccaron A."/>
            <person name="Stergiopoulos I."/>
        </authorList>
    </citation>
    <scope>NUCLEOTIDE SEQUENCE</scope>
    <source>
        <strain evidence="11">Race5_Kim</strain>
    </source>
</reference>
<dbReference type="Pfam" id="PF20826">
    <property type="entry name" value="PHD_5"/>
    <property type="match status" value="1"/>
</dbReference>
<feature type="region of interest" description="Disordered" evidence="8">
    <location>
        <begin position="473"/>
        <end position="526"/>
    </location>
</feature>
<name>A0A9Q8P4I5_PASFU</name>
<feature type="compositionally biased region" description="Basic and acidic residues" evidence="8">
    <location>
        <begin position="508"/>
        <end position="519"/>
    </location>
</feature>
<feature type="compositionally biased region" description="Polar residues" evidence="8">
    <location>
        <begin position="474"/>
        <end position="485"/>
    </location>
</feature>
<dbReference type="SUPFAM" id="SSF57903">
    <property type="entry name" value="FYVE/PHD zinc finger"/>
    <property type="match status" value="1"/>
</dbReference>
<dbReference type="KEGG" id="ffu:CLAFUR5_00969"/>
<dbReference type="GO" id="GO:0031440">
    <property type="term" value="P:regulation of mRNA 3'-end processing"/>
    <property type="evidence" value="ECO:0007669"/>
    <property type="project" value="TreeGrafter"/>
</dbReference>
<accession>A0A9Q8P4I5</accession>
<dbReference type="InterPro" id="IPR003618">
    <property type="entry name" value="TFIIS_cen_dom"/>
</dbReference>
<feature type="region of interest" description="Disordered" evidence="8">
    <location>
        <begin position="405"/>
        <end position="457"/>
    </location>
</feature>
<evidence type="ECO:0000256" key="1">
    <source>
        <dbReference type="ARBA" id="ARBA00002311"/>
    </source>
</evidence>
<dbReference type="PROSITE" id="PS51321">
    <property type="entry name" value="TFIIS_CENTRAL"/>
    <property type="match status" value="1"/>
</dbReference>
<dbReference type="GO" id="GO:0005634">
    <property type="term" value="C:nucleus"/>
    <property type="evidence" value="ECO:0007669"/>
    <property type="project" value="TreeGrafter"/>
</dbReference>
<dbReference type="InterPro" id="IPR019787">
    <property type="entry name" value="Znf_PHD-finger"/>
</dbReference>
<dbReference type="SMART" id="SM00249">
    <property type="entry name" value="PHD"/>
    <property type="match status" value="1"/>
</dbReference>
<dbReference type="InterPro" id="IPR055499">
    <property type="entry name" value="DUF7071"/>
</dbReference>
<feature type="compositionally biased region" description="Low complexity" evidence="8">
    <location>
        <begin position="769"/>
        <end position="782"/>
    </location>
</feature>
<dbReference type="SMART" id="SM00510">
    <property type="entry name" value="TFS2M"/>
    <property type="match status" value="1"/>
</dbReference>
<comment type="similarity">
    <text evidence="2">Belongs to the BYE1 family.</text>
</comment>
<dbReference type="Gene3D" id="3.30.40.10">
    <property type="entry name" value="Zinc/RING finger domain, C3HC4 (zinc finger)"/>
    <property type="match status" value="1"/>
</dbReference>
<dbReference type="Gene3D" id="1.10.472.30">
    <property type="entry name" value="Transcription elongation factor S-II, central domain"/>
    <property type="match status" value="1"/>
</dbReference>
<dbReference type="SUPFAM" id="SSF46942">
    <property type="entry name" value="Elongation factor TFIIS domain 2"/>
    <property type="match status" value="1"/>
</dbReference>
<dbReference type="AlphaFoldDB" id="A0A9Q8P4I5"/>
<sequence length="843" mass="92404">MPRRTLSTYEPRRSGRATKGQHKNASSSPPPPAGPPQNKPAKGAPKGKPSKKAAKNEPQEEDNEEEEIRCICGNADPNDKRPFIGCDSCEVWQHNVCMGITDDEDDIPEHYFCEKCSPEDHQETLQTLARGEKIWESRNKLWQNEKKMSKNRKSKSRGGDGGKPGWLKKDMLPQSEAPAEEPEPAPPAANGGKDTGTKRKRQEEEVKDEGPPEPEPAPEAKTTKSKSARQDKRRKSTPLESKVVMGADPDTDTALVPIKGLPKERQNVAQALSKIIGADIEKRAKSGTRLPAGQTGSSLGDHYAVRIEYSLHMNHTAGKESYKQQFRTLHANLKKNTGLVEKLMLGSLTADELSTMESSEMLSEDKQRERATMKEALDRQAVAVQEDGPRYKQDHKGYHLIEGEADRQTASASEPRPAVLRASASQDAAGRPTSSRSPTSQGPLSIGTKQAEADMERRASYQAFSMDKIWEKTGNAQSPTANISRPLQPHARRTSSIQVQPQTQGNGAKDDPDIDRMLEDNDDTYSPAPVTGVDAIIWRGKLVQTSEDDAPTVNARFVAGRDLASTVPWQELLPNRLSIDGRLAVQKAEEYLCGLRWSSTSDVAVLALTPYDNASPFNEVFEYFHSRQRYAVIEKDKPHMVKDFYIIPLEAGAELPPHAAMLEHCTLKNPIEERMLLATLIVARAPASPTKQDSTAGSAIGTNGHHLPQHVRQSIGGPAGSPLTAQTPTFPPQQGSPQAGYGASAPNTFPPNSYGPSHLTPPGQPAAYPQQNSPPQNMPPQQSQVEQILGELQYTPTAKMILSQAGNSLTVDQLNNLKTILVEDLNARTDFEALTRKLFADRL</sequence>
<dbReference type="InterPro" id="IPR036575">
    <property type="entry name" value="TFIIS_cen_dom_sf"/>
</dbReference>
<dbReference type="InterPro" id="IPR001965">
    <property type="entry name" value="Znf_PHD"/>
</dbReference>
<protein>
    <recommendedName>
        <fullName evidence="3">Transcription factor BYE1</fullName>
    </recommendedName>
</protein>
<evidence type="ECO:0000256" key="6">
    <source>
        <dbReference type="ARBA" id="ARBA00022833"/>
    </source>
</evidence>
<feature type="compositionally biased region" description="Basic and acidic residues" evidence="8">
    <location>
        <begin position="195"/>
        <end position="210"/>
    </location>
</feature>
<feature type="region of interest" description="Disordered" evidence="8">
    <location>
        <begin position="688"/>
        <end position="782"/>
    </location>
</feature>
<dbReference type="GO" id="GO:0000977">
    <property type="term" value="F:RNA polymerase II transcription regulatory region sequence-specific DNA binding"/>
    <property type="evidence" value="ECO:0007669"/>
    <property type="project" value="TreeGrafter"/>
</dbReference>
<organism evidence="11 12">
    <name type="scientific">Passalora fulva</name>
    <name type="common">Tomato leaf mold</name>
    <name type="synonym">Cladosporium fulvum</name>
    <dbReference type="NCBI Taxonomy" id="5499"/>
    <lineage>
        <taxon>Eukaryota</taxon>
        <taxon>Fungi</taxon>
        <taxon>Dikarya</taxon>
        <taxon>Ascomycota</taxon>
        <taxon>Pezizomycotina</taxon>
        <taxon>Dothideomycetes</taxon>
        <taxon>Dothideomycetidae</taxon>
        <taxon>Mycosphaerellales</taxon>
        <taxon>Mycosphaerellaceae</taxon>
        <taxon>Fulvia</taxon>
    </lineage>
</organism>
<feature type="domain" description="TFIIS central" evidence="10">
    <location>
        <begin position="264"/>
        <end position="389"/>
    </location>
</feature>
<dbReference type="InterPro" id="IPR011011">
    <property type="entry name" value="Znf_FYVE_PHD"/>
</dbReference>
<dbReference type="GO" id="GO:0008270">
    <property type="term" value="F:zinc ion binding"/>
    <property type="evidence" value="ECO:0007669"/>
    <property type="project" value="UniProtKB-KW"/>
</dbReference>
<evidence type="ECO:0000259" key="9">
    <source>
        <dbReference type="PROSITE" id="PS50016"/>
    </source>
</evidence>
<dbReference type="Proteomes" id="UP000756132">
    <property type="component" value="Chromosome 1"/>
</dbReference>
<dbReference type="GO" id="GO:0006362">
    <property type="term" value="P:transcription elongation by RNA polymerase I"/>
    <property type="evidence" value="ECO:0007669"/>
    <property type="project" value="TreeGrafter"/>
</dbReference>
<keyword evidence="6" id="KW-0862">Zinc</keyword>
<evidence type="ECO:0000256" key="4">
    <source>
        <dbReference type="ARBA" id="ARBA00022723"/>
    </source>
</evidence>
<evidence type="ECO:0000313" key="11">
    <source>
        <dbReference type="EMBL" id="UJO12899.1"/>
    </source>
</evidence>
<feature type="compositionally biased region" description="Basic and acidic residues" evidence="8">
    <location>
        <begin position="139"/>
        <end position="148"/>
    </location>
</feature>
<dbReference type="InterPro" id="IPR019786">
    <property type="entry name" value="Zinc_finger_PHD-type_CS"/>
</dbReference>
<dbReference type="Pfam" id="PF23257">
    <property type="entry name" value="DUF7071"/>
    <property type="match status" value="1"/>
</dbReference>
<dbReference type="CDD" id="cd15550">
    <property type="entry name" value="PHD_MLL5"/>
    <property type="match status" value="1"/>
</dbReference>
<dbReference type="PANTHER" id="PTHR11477:SF11">
    <property type="entry name" value="TRANSCRIPTION FACTOR BYE1"/>
    <property type="match status" value="1"/>
</dbReference>
<dbReference type="GO" id="GO:0006368">
    <property type="term" value="P:transcription elongation by RNA polymerase II"/>
    <property type="evidence" value="ECO:0007669"/>
    <property type="project" value="TreeGrafter"/>
</dbReference>
<comment type="function">
    <text evidence="1">Negative regulator of transcription elongation.</text>
</comment>